<keyword evidence="6 10" id="KW-1133">Transmembrane helix</keyword>
<gene>
    <name evidence="11" type="ORF">KAK06_13975</name>
</gene>
<dbReference type="InterPro" id="IPR051621">
    <property type="entry name" value="T2SS_protein_J"/>
</dbReference>
<keyword evidence="2" id="KW-1003">Cell membrane</keyword>
<proteinExistence type="predicted"/>
<feature type="transmembrane region" description="Helical" evidence="10">
    <location>
        <begin position="12"/>
        <end position="30"/>
    </location>
</feature>
<evidence type="ECO:0000256" key="2">
    <source>
        <dbReference type="ARBA" id="ARBA00022475"/>
    </source>
</evidence>
<comment type="caution">
    <text evidence="11">The sequence shown here is derived from an EMBL/GenBank/DDBJ whole genome shotgun (WGS) entry which is preliminary data.</text>
</comment>
<evidence type="ECO:0000256" key="3">
    <source>
        <dbReference type="ARBA" id="ARBA00022481"/>
    </source>
</evidence>
<evidence type="ECO:0000256" key="4">
    <source>
        <dbReference type="ARBA" id="ARBA00022519"/>
    </source>
</evidence>
<evidence type="ECO:0000256" key="10">
    <source>
        <dbReference type="SAM" id="Phobius"/>
    </source>
</evidence>
<reference evidence="11" key="1">
    <citation type="submission" date="2021-04" db="EMBL/GenBank/DDBJ databases">
        <title>The genome sequence of Ideonella sp. 4Y11.</title>
        <authorList>
            <person name="Liu Y."/>
        </authorList>
    </citation>
    <scope>NUCLEOTIDE SEQUENCE</scope>
    <source>
        <strain evidence="11">4Y11</strain>
    </source>
</reference>
<dbReference type="Pfam" id="PF07963">
    <property type="entry name" value="N_methyl"/>
    <property type="match status" value="1"/>
</dbReference>
<keyword evidence="8" id="KW-0175">Coiled coil</keyword>
<dbReference type="EMBL" id="JAGQDE010000012">
    <property type="protein sequence ID" value="MBQ0960057.1"/>
    <property type="molecule type" value="Genomic_DNA"/>
</dbReference>
<dbReference type="GO" id="GO:0005886">
    <property type="term" value="C:plasma membrane"/>
    <property type="evidence" value="ECO:0007669"/>
    <property type="project" value="UniProtKB-SubCell"/>
</dbReference>
<dbReference type="AlphaFoldDB" id="A0A941BK16"/>
<dbReference type="InterPro" id="IPR045584">
    <property type="entry name" value="Pilin-like"/>
</dbReference>
<evidence type="ECO:0000313" key="11">
    <source>
        <dbReference type="EMBL" id="MBQ0960057.1"/>
    </source>
</evidence>
<dbReference type="SUPFAM" id="SSF54523">
    <property type="entry name" value="Pili subunits"/>
    <property type="match status" value="1"/>
</dbReference>
<feature type="coiled-coil region" evidence="8">
    <location>
        <begin position="43"/>
        <end position="70"/>
    </location>
</feature>
<dbReference type="NCBIfam" id="TIGR02532">
    <property type="entry name" value="IV_pilin_GFxxxE"/>
    <property type="match status" value="1"/>
</dbReference>
<dbReference type="PANTHER" id="PTHR39583:SF2">
    <property type="entry name" value="TYPE II SECRETION SYSTEM PROTEIN J"/>
    <property type="match status" value="1"/>
</dbReference>
<dbReference type="RefSeq" id="WP_210802737.1">
    <property type="nucleotide sequence ID" value="NZ_JAGQDE010000012.1"/>
</dbReference>
<dbReference type="InterPro" id="IPR012902">
    <property type="entry name" value="N_methyl_site"/>
</dbReference>
<feature type="region of interest" description="Disordered" evidence="9">
    <location>
        <begin position="160"/>
        <end position="185"/>
    </location>
</feature>
<keyword evidence="4" id="KW-0997">Cell inner membrane</keyword>
<evidence type="ECO:0000256" key="6">
    <source>
        <dbReference type="ARBA" id="ARBA00022989"/>
    </source>
</evidence>
<accession>A0A941BK16</accession>
<evidence type="ECO:0000313" key="12">
    <source>
        <dbReference type="Proteomes" id="UP000678374"/>
    </source>
</evidence>
<dbReference type="PROSITE" id="PS00409">
    <property type="entry name" value="PROKAR_NTER_METHYL"/>
    <property type="match status" value="1"/>
</dbReference>
<protein>
    <submittedName>
        <fullName evidence="11">Prepilin-type N-terminal cleavage/methylation domain-containing protein</fullName>
    </submittedName>
</protein>
<evidence type="ECO:0000256" key="9">
    <source>
        <dbReference type="SAM" id="MobiDB-lite"/>
    </source>
</evidence>
<keyword evidence="12" id="KW-1185">Reference proteome</keyword>
<comment type="subcellular location">
    <subcellularLocation>
        <location evidence="1">Cell inner membrane</location>
        <topology evidence="1">Single-pass membrane protein</topology>
    </subcellularLocation>
</comment>
<keyword evidence="3" id="KW-0488">Methylation</keyword>
<dbReference type="GO" id="GO:0015628">
    <property type="term" value="P:protein secretion by the type II secretion system"/>
    <property type="evidence" value="ECO:0007669"/>
    <property type="project" value="TreeGrafter"/>
</dbReference>
<dbReference type="PANTHER" id="PTHR39583">
    <property type="entry name" value="TYPE II SECRETION SYSTEM PROTEIN J-RELATED"/>
    <property type="match status" value="1"/>
</dbReference>
<keyword evidence="5 10" id="KW-0812">Transmembrane</keyword>
<dbReference type="Proteomes" id="UP000678374">
    <property type="component" value="Unassembled WGS sequence"/>
</dbReference>
<evidence type="ECO:0000256" key="5">
    <source>
        <dbReference type="ARBA" id="ARBA00022692"/>
    </source>
</evidence>
<evidence type="ECO:0000256" key="7">
    <source>
        <dbReference type="ARBA" id="ARBA00023136"/>
    </source>
</evidence>
<evidence type="ECO:0000256" key="1">
    <source>
        <dbReference type="ARBA" id="ARBA00004377"/>
    </source>
</evidence>
<evidence type="ECO:0000256" key="8">
    <source>
        <dbReference type="SAM" id="Coils"/>
    </source>
</evidence>
<name>A0A941BK16_9BURK</name>
<sequence>MAPSSSSRGFTLVEVLVALFVMAVLAGMAWQGIDALARSREGAQQASAQVLRLSNVLAQWEQDLNQIQDSAAAPSLRFDGAALRLTRRTPEGLQFVVWTLQDRQLWRWASPPVTRVRDMQDWWIRGQQWSAISGDALRMLGDVDSWQVYYWRLTDNNWSNAQSTGDTAPVPPVKQGDNDPPPDFDRELLPRGVRLLLQMPPGPLTRDIVLRP</sequence>
<keyword evidence="7 10" id="KW-0472">Membrane</keyword>
<organism evidence="11 12">
    <name type="scientific">Ideonella aquatica</name>
    <dbReference type="NCBI Taxonomy" id="2824119"/>
    <lineage>
        <taxon>Bacteria</taxon>
        <taxon>Pseudomonadati</taxon>
        <taxon>Pseudomonadota</taxon>
        <taxon>Betaproteobacteria</taxon>
        <taxon>Burkholderiales</taxon>
        <taxon>Sphaerotilaceae</taxon>
        <taxon>Ideonella</taxon>
    </lineage>
</organism>